<protein>
    <submittedName>
        <fullName evidence="3">Predicted DNA-binding transcriptional regulator YafY, contains an HTH and WYL domains</fullName>
    </submittedName>
</protein>
<feature type="domain" description="WYL" evidence="1">
    <location>
        <begin position="157"/>
        <end position="222"/>
    </location>
</feature>
<dbReference type="PANTHER" id="PTHR34580">
    <property type="match status" value="1"/>
</dbReference>
<dbReference type="PANTHER" id="PTHR34580:SF1">
    <property type="entry name" value="PROTEIN PAFC"/>
    <property type="match status" value="1"/>
</dbReference>
<dbReference type="Pfam" id="PF25583">
    <property type="entry name" value="WCX"/>
    <property type="match status" value="1"/>
</dbReference>
<dbReference type="Pfam" id="PF13280">
    <property type="entry name" value="WYL"/>
    <property type="match status" value="1"/>
</dbReference>
<dbReference type="Proteomes" id="UP000242869">
    <property type="component" value="Unassembled WGS sequence"/>
</dbReference>
<keyword evidence="3" id="KW-0238">DNA-binding</keyword>
<evidence type="ECO:0000313" key="4">
    <source>
        <dbReference type="Proteomes" id="UP000242869"/>
    </source>
</evidence>
<dbReference type="InterPro" id="IPR057727">
    <property type="entry name" value="WCX_dom"/>
</dbReference>
<dbReference type="RefSeq" id="WP_091193816.1">
    <property type="nucleotide sequence ID" value="NZ_FOVE01000009.1"/>
</dbReference>
<organism evidence="3 4">
    <name type="scientific">Formivibrio citricus</name>
    <dbReference type="NCBI Taxonomy" id="83765"/>
    <lineage>
        <taxon>Bacteria</taxon>
        <taxon>Pseudomonadati</taxon>
        <taxon>Pseudomonadota</taxon>
        <taxon>Betaproteobacteria</taxon>
        <taxon>Neisseriales</taxon>
        <taxon>Chitinibacteraceae</taxon>
        <taxon>Formivibrio</taxon>
    </lineage>
</organism>
<dbReference type="PROSITE" id="PS52050">
    <property type="entry name" value="WYL"/>
    <property type="match status" value="1"/>
</dbReference>
<evidence type="ECO:0000313" key="3">
    <source>
        <dbReference type="EMBL" id="SFN44940.1"/>
    </source>
</evidence>
<evidence type="ECO:0000259" key="1">
    <source>
        <dbReference type="Pfam" id="PF13280"/>
    </source>
</evidence>
<dbReference type="GO" id="GO:0003677">
    <property type="term" value="F:DNA binding"/>
    <property type="evidence" value="ECO:0007669"/>
    <property type="project" value="UniProtKB-KW"/>
</dbReference>
<feature type="domain" description="WCX" evidence="2">
    <location>
        <begin position="252"/>
        <end position="331"/>
    </location>
</feature>
<sequence>MANHDALFRQWELLRNIPRLPLKISVQELRERLVAAQFNVAERTIQRDLQELFIHFALVVDERSKPFGWSWQKNVKSLDFPALGIDEALTWVLAEQHISQILPSSAIEHLSPYFKAARNRLDREPQPQKGRSWLNKVRTVPPTQPLIPPAIDEDVQRIISEALMREQQIALQYRRKGEREAKAYQAHPLALIQRGGILYLFARLFDYPNARLLALHRIEEATLLDGQTAQAPEGFDLDSELAKGRLDFGAGERIQVQLRFYDGKGEHLHETPLSQDQHIREDADPNTLTITASVANTPQLQWWLLGFGGCVEVLAPESLRHSLTDTAAKMLARYTQPISGNA</sequence>
<accession>A0A1I4Z4Y8</accession>
<dbReference type="EMBL" id="FOVE01000009">
    <property type="protein sequence ID" value="SFN44940.1"/>
    <property type="molecule type" value="Genomic_DNA"/>
</dbReference>
<keyword evidence="4" id="KW-1185">Reference proteome</keyword>
<dbReference type="InterPro" id="IPR051534">
    <property type="entry name" value="CBASS_pafABC_assoc_protein"/>
</dbReference>
<dbReference type="STRING" id="83765.SAMN05660284_01517"/>
<dbReference type="AlphaFoldDB" id="A0A1I4Z4Y8"/>
<dbReference type="OrthoDB" id="8595817at2"/>
<gene>
    <name evidence="3" type="ORF">SAMN05660284_01517</name>
</gene>
<reference evidence="4" key="1">
    <citation type="submission" date="2016-10" db="EMBL/GenBank/DDBJ databases">
        <authorList>
            <person name="Varghese N."/>
            <person name="Submissions S."/>
        </authorList>
    </citation>
    <scope>NUCLEOTIDE SEQUENCE [LARGE SCALE GENOMIC DNA]</scope>
    <source>
        <strain evidence="4">DSM 6150</strain>
    </source>
</reference>
<dbReference type="InterPro" id="IPR026881">
    <property type="entry name" value="WYL_dom"/>
</dbReference>
<evidence type="ECO:0000259" key="2">
    <source>
        <dbReference type="Pfam" id="PF25583"/>
    </source>
</evidence>
<proteinExistence type="predicted"/>
<name>A0A1I4Z4Y8_9NEIS</name>